<dbReference type="SUPFAM" id="SSF47413">
    <property type="entry name" value="lambda repressor-like DNA-binding domains"/>
    <property type="match status" value="1"/>
</dbReference>
<keyword evidence="1" id="KW-0238">DNA-binding</keyword>
<dbReference type="PANTHER" id="PTHR46797:SF1">
    <property type="entry name" value="METHYLPHOSPHONATE SYNTHASE"/>
    <property type="match status" value="1"/>
</dbReference>
<dbReference type="InterPro" id="IPR010982">
    <property type="entry name" value="Lambda_DNA-bd_dom_sf"/>
</dbReference>
<dbReference type="PROSITE" id="PS50943">
    <property type="entry name" value="HTH_CROC1"/>
    <property type="match status" value="1"/>
</dbReference>
<dbReference type="PANTHER" id="PTHR46797">
    <property type="entry name" value="HTH-TYPE TRANSCRIPTIONAL REGULATOR"/>
    <property type="match status" value="1"/>
</dbReference>
<dbReference type="Proteomes" id="UP000467488">
    <property type="component" value="Chromosome"/>
</dbReference>
<feature type="domain" description="HTH cro/C1-type" evidence="2">
    <location>
        <begin position="31"/>
        <end position="84"/>
    </location>
</feature>
<dbReference type="Pfam" id="PF01381">
    <property type="entry name" value="HTH_3"/>
    <property type="match status" value="1"/>
</dbReference>
<dbReference type="EMBL" id="AP022360">
    <property type="protein sequence ID" value="BBU84629.1"/>
    <property type="molecule type" value="Genomic_DNA"/>
</dbReference>
<dbReference type="GO" id="GO:0003700">
    <property type="term" value="F:DNA-binding transcription factor activity"/>
    <property type="evidence" value="ECO:0007669"/>
    <property type="project" value="TreeGrafter"/>
</dbReference>
<sequence>MVVFSQQPFSFDGIKPWLYIWTMKTTLSERLKEARLARGLTQKALGDLVGVSQAAIQKIETGKANQTTKIVEIANALGVRAEWRCVIFWRWKYVRQYSATNTINCQPFQILQD</sequence>
<dbReference type="Gene3D" id="1.10.260.40">
    <property type="entry name" value="lambda repressor-like DNA-binding domains"/>
    <property type="match status" value="1"/>
</dbReference>
<protein>
    <recommendedName>
        <fullName evidence="2">HTH cro/C1-type domain-containing protein</fullName>
    </recommendedName>
</protein>
<dbReference type="GO" id="GO:0003677">
    <property type="term" value="F:DNA binding"/>
    <property type="evidence" value="ECO:0007669"/>
    <property type="project" value="UniProtKB-KW"/>
</dbReference>
<dbReference type="CDD" id="cd00093">
    <property type="entry name" value="HTH_XRE"/>
    <property type="match status" value="1"/>
</dbReference>
<dbReference type="InterPro" id="IPR050807">
    <property type="entry name" value="TransReg_Diox_bact_type"/>
</dbReference>
<dbReference type="AlphaFoldDB" id="A0A8S0FXH5"/>
<evidence type="ECO:0000313" key="4">
    <source>
        <dbReference type="Proteomes" id="UP000467488"/>
    </source>
</evidence>
<evidence type="ECO:0000256" key="1">
    <source>
        <dbReference type="ARBA" id="ARBA00023125"/>
    </source>
</evidence>
<evidence type="ECO:0000259" key="2">
    <source>
        <dbReference type="PROSITE" id="PS50943"/>
    </source>
</evidence>
<dbReference type="SMART" id="SM00530">
    <property type="entry name" value="HTH_XRE"/>
    <property type="match status" value="1"/>
</dbReference>
<dbReference type="InterPro" id="IPR001387">
    <property type="entry name" value="Cro/C1-type_HTH"/>
</dbReference>
<accession>A0A8S0FXH5</accession>
<reference evidence="3 4" key="1">
    <citation type="submission" date="2020-01" db="EMBL/GenBank/DDBJ databases">
        <title>Dynamics of blaIMP-6 dissemination in carbapenem resistant Enterobacteriacea isolated from regional surveillance in Osaka, Japan.</title>
        <authorList>
            <person name="Abe R."/>
            <person name="Akeda Y."/>
            <person name="Sugawara Y."/>
            <person name="Yamamoto N."/>
            <person name="Tomono K."/>
            <person name="Takeuchi D."/>
            <person name="Kawahara R."/>
            <person name="Hamada S."/>
        </authorList>
    </citation>
    <scope>NUCLEOTIDE SEQUENCE [LARGE SCALE GENOMIC DNA]</scope>
    <source>
        <strain evidence="3 4">E300</strain>
    </source>
</reference>
<name>A0A8S0FXH5_ECOLX</name>
<evidence type="ECO:0000313" key="3">
    <source>
        <dbReference type="EMBL" id="BBU84629.1"/>
    </source>
</evidence>
<gene>
    <name evidence="3" type="ORF">EIMP300_60290</name>
</gene>
<organism evidence="3 4">
    <name type="scientific">Escherichia coli</name>
    <dbReference type="NCBI Taxonomy" id="562"/>
    <lineage>
        <taxon>Bacteria</taxon>
        <taxon>Pseudomonadati</taxon>
        <taxon>Pseudomonadota</taxon>
        <taxon>Gammaproteobacteria</taxon>
        <taxon>Enterobacterales</taxon>
        <taxon>Enterobacteriaceae</taxon>
        <taxon>Escherichia</taxon>
    </lineage>
</organism>
<dbReference type="GO" id="GO:0005829">
    <property type="term" value="C:cytosol"/>
    <property type="evidence" value="ECO:0007669"/>
    <property type="project" value="TreeGrafter"/>
</dbReference>
<proteinExistence type="predicted"/>